<dbReference type="Proteomes" id="UP000828390">
    <property type="component" value="Unassembled WGS sequence"/>
</dbReference>
<name>A0A9D3YDX4_DREPO</name>
<feature type="region of interest" description="Disordered" evidence="1">
    <location>
        <begin position="1"/>
        <end position="22"/>
    </location>
</feature>
<keyword evidence="3" id="KW-1185">Reference proteome</keyword>
<reference evidence="2" key="2">
    <citation type="submission" date="2020-11" db="EMBL/GenBank/DDBJ databases">
        <authorList>
            <person name="McCartney M.A."/>
            <person name="Auch B."/>
            <person name="Kono T."/>
            <person name="Mallez S."/>
            <person name="Becker A."/>
            <person name="Gohl D.M."/>
            <person name="Silverstein K.A.T."/>
            <person name="Koren S."/>
            <person name="Bechman K.B."/>
            <person name="Herman A."/>
            <person name="Abrahante J.E."/>
            <person name="Garbe J."/>
        </authorList>
    </citation>
    <scope>NUCLEOTIDE SEQUENCE</scope>
    <source>
        <strain evidence="2">Duluth1</strain>
        <tissue evidence="2">Whole animal</tissue>
    </source>
</reference>
<dbReference type="AlphaFoldDB" id="A0A9D3YDX4"/>
<evidence type="ECO:0000313" key="2">
    <source>
        <dbReference type="EMBL" id="KAH3696617.1"/>
    </source>
</evidence>
<accession>A0A9D3YDX4</accession>
<gene>
    <name evidence="2" type="ORF">DPMN_084093</name>
</gene>
<feature type="non-terminal residue" evidence="2">
    <location>
        <position position="1"/>
    </location>
</feature>
<sequence>SQGEQRPHGKRALPPIPGESSLRFDTDEYHRICDKYIDINNNSPSVSDQEGTATESVQIEDSNSRTFATFSSSIKLADIHRQIRLKNGVEPGRHSHGECADRRCKFQDLRNFQQ</sequence>
<evidence type="ECO:0000313" key="3">
    <source>
        <dbReference type="Proteomes" id="UP000828390"/>
    </source>
</evidence>
<organism evidence="2 3">
    <name type="scientific">Dreissena polymorpha</name>
    <name type="common">Zebra mussel</name>
    <name type="synonym">Mytilus polymorpha</name>
    <dbReference type="NCBI Taxonomy" id="45954"/>
    <lineage>
        <taxon>Eukaryota</taxon>
        <taxon>Metazoa</taxon>
        <taxon>Spiralia</taxon>
        <taxon>Lophotrochozoa</taxon>
        <taxon>Mollusca</taxon>
        <taxon>Bivalvia</taxon>
        <taxon>Autobranchia</taxon>
        <taxon>Heteroconchia</taxon>
        <taxon>Euheterodonta</taxon>
        <taxon>Imparidentia</taxon>
        <taxon>Neoheterodontei</taxon>
        <taxon>Myida</taxon>
        <taxon>Dreissenoidea</taxon>
        <taxon>Dreissenidae</taxon>
        <taxon>Dreissena</taxon>
    </lineage>
</organism>
<reference evidence="2" key="1">
    <citation type="journal article" date="2019" name="bioRxiv">
        <title>The Genome of the Zebra Mussel, Dreissena polymorpha: A Resource for Invasive Species Research.</title>
        <authorList>
            <person name="McCartney M.A."/>
            <person name="Auch B."/>
            <person name="Kono T."/>
            <person name="Mallez S."/>
            <person name="Zhang Y."/>
            <person name="Obille A."/>
            <person name="Becker A."/>
            <person name="Abrahante J.E."/>
            <person name="Garbe J."/>
            <person name="Badalamenti J.P."/>
            <person name="Herman A."/>
            <person name="Mangelson H."/>
            <person name="Liachko I."/>
            <person name="Sullivan S."/>
            <person name="Sone E.D."/>
            <person name="Koren S."/>
            <person name="Silverstein K.A.T."/>
            <person name="Beckman K.B."/>
            <person name="Gohl D.M."/>
        </authorList>
    </citation>
    <scope>NUCLEOTIDE SEQUENCE</scope>
    <source>
        <strain evidence="2">Duluth1</strain>
        <tissue evidence="2">Whole animal</tissue>
    </source>
</reference>
<dbReference type="EMBL" id="JAIWYP010000016">
    <property type="protein sequence ID" value="KAH3696617.1"/>
    <property type="molecule type" value="Genomic_DNA"/>
</dbReference>
<protein>
    <submittedName>
        <fullName evidence="2">Uncharacterized protein</fullName>
    </submittedName>
</protein>
<evidence type="ECO:0000256" key="1">
    <source>
        <dbReference type="SAM" id="MobiDB-lite"/>
    </source>
</evidence>
<proteinExistence type="predicted"/>
<comment type="caution">
    <text evidence="2">The sequence shown here is derived from an EMBL/GenBank/DDBJ whole genome shotgun (WGS) entry which is preliminary data.</text>
</comment>